<dbReference type="GO" id="GO:0045943">
    <property type="term" value="P:positive regulation of transcription by RNA polymerase I"/>
    <property type="evidence" value="ECO:0007669"/>
    <property type="project" value="InterPro"/>
</dbReference>
<proteinExistence type="predicted"/>
<dbReference type="PANTHER" id="PTHR44215">
    <property type="entry name" value="WD REPEAT-CONTAINING PROTEIN 75"/>
    <property type="match status" value="1"/>
</dbReference>
<reference evidence="8" key="1">
    <citation type="submission" date="2016-11" db="UniProtKB">
        <authorList>
            <consortium name="WormBaseParasite"/>
        </authorList>
    </citation>
    <scope>IDENTIFICATION</scope>
    <source>
        <strain evidence="8">pt0022</strain>
    </source>
</reference>
<evidence type="ECO:0000256" key="4">
    <source>
        <dbReference type="ARBA" id="ARBA00022574"/>
    </source>
</evidence>
<evidence type="ECO:0000256" key="3">
    <source>
        <dbReference type="ARBA" id="ARBA00022552"/>
    </source>
</evidence>
<dbReference type="GO" id="GO:0003723">
    <property type="term" value="F:RNA binding"/>
    <property type="evidence" value="ECO:0007669"/>
    <property type="project" value="InterPro"/>
</dbReference>
<dbReference type="PANTHER" id="PTHR44215:SF1">
    <property type="entry name" value="WD REPEAT-CONTAINING PROTEIN 75"/>
    <property type="match status" value="1"/>
</dbReference>
<dbReference type="AlphaFoldDB" id="A0A1I8EHQ4"/>
<keyword evidence="3" id="KW-0698">rRNA processing</keyword>
<dbReference type="SUPFAM" id="SSF50998">
    <property type="entry name" value="Quinoprotein alcohol dehydrogenase-like"/>
    <property type="match status" value="1"/>
</dbReference>
<evidence type="ECO:0000256" key="5">
    <source>
        <dbReference type="ARBA" id="ARBA00022737"/>
    </source>
</evidence>
<keyword evidence="7" id="KW-0539">Nucleus</keyword>
<dbReference type="WBParaSite" id="maker-PairedContig_2072-snap-gene-0.11-mRNA-1">
    <property type="protein sequence ID" value="maker-PairedContig_2072-snap-gene-0.11-mRNA-1"/>
    <property type="gene ID" value="maker-PairedContig_2072-snap-gene-0.11"/>
</dbReference>
<dbReference type="Gene3D" id="2.130.10.10">
    <property type="entry name" value="YVTN repeat-like/Quinoprotein amine dehydrogenase"/>
    <property type="match status" value="1"/>
</dbReference>
<dbReference type="InterPro" id="IPR053826">
    <property type="entry name" value="WDR75"/>
</dbReference>
<keyword evidence="4" id="KW-0853">WD repeat</keyword>
<dbReference type="InterPro" id="IPR011047">
    <property type="entry name" value="Quinoprotein_ADH-like_sf"/>
</dbReference>
<protein>
    <recommendedName>
        <fullName evidence="9">WD_REPEATS_REGION domain-containing protein</fullName>
    </recommendedName>
</protein>
<dbReference type="GO" id="GO:0032040">
    <property type="term" value="C:small-subunit processome"/>
    <property type="evidence" value="ECO:0007669"/>
    <property type="project" value="InterPro"/>
</dbReference>
<sequence length="780" mass="87102">MDWNSWKESRRTGFEVAEVPVRFSTDNRQAFIVSNNDVIVVEVKSGHRIQLLTHPAKIVTLYYAFPGKAVTYTADGTEYIWSIDTWTVLRCRELNCAPLDVWHSCGTTLVVTKSESKELGITKINGNEVSQNEEILRTGPHNIGRSQFAVTANYFACCEKLFVYLYIFGENGVKRFKYIGKADFMDSSLLEFISITALRDTVAAAISFGHFKIYATIFVELFLRNNVSRKGINTFSHSVHWHKWAPCLALSESNTLFSAGDEGVLAKFSLSELKSISKPQLLPRLQAPVRRLNLSEDGSVVAVVLADNSAHFVLNSTLNVFSSMESILCSPKKSLFPLTEDPLYTNYVVHSARPGFMQWIAPSTMISIATADVSRENPIEGENIFSHTMGYTDVCEVALSRIMIVTADCDVGFDIPNNRLQFWRRNEDLGSFALEYCELYVGGIIKFIRACLDCDMFVTADNKGILCTWERMKNDEKKWYKSNEVHWMDVPILHISRIQKSHFAAIHNISQKTNGVVALWCAEQEKSPRVVYVHQGNGKLTAVEWGPLNNTNLLIISSKSCIYALNICTLAPLWIVCEPDLKLAVTSQFTVAYNKNVVSVIDSSSGTLLCQRKLNSTPESVIGIGKDRTFTVVAAYEKGYGVIARSELLEEAQKQLHTRNAALKKTPFSNLLTVGKKEVENNEVPVETLSNLEIFSGPSYSLAPMPYLAQKFIRSCFLSPRQHSNAIYLKSIAGIKLSIARTLCGIDLQSFVLYANGNGNLFIKHASGAGKHKCVVRGQV</sequence>
<name>A0A1I8EHQ4_WUCBA</name>
<keyword evidence="5" id="KW-0677">Repeat</keyword>
<keyword evidence="2" id="KW-0690">Ribosome biogenesis</keyword>
<evidence type="ECO:0000256" key="2">
    <source>
        <dbReference type="ARBA" id="ARBA00022517"/>
    </source>
</evidence>
<evidence type="ECO:0000256" key="6">
    <source>
        <dbReference type="ARBA" id="ARBA00023163"/>
    </source>
</evidence>
<keyword evidence="6" id="KW-0804">Transcription</keyword>
<evidence type="ECO:0000313" key="8">
    <source>
        <dbReference type="WBParaSite" id="maker-PairedContig_2072-snap-gene-0.11-mRNA-1"/>
    </source>
</evidence>
<dbReference type="GO" id="GO:2000234">
    <property type="term" value="P:positive regulation of rRNA processing"/>
    <property type="evidence" value="ECO:0007669"/>
    <property type="project" value="TreeGrafter"/>
</dbReference>
<organism evidence="8">
    <name type="scientific">Wuchereria bancrofti</name>
    <dbReference type="NCBI Taxonomy" id="6293"/>
    <lineage>
        <taxon>Eukaryota</taxon>
        <taxon>Metazoa</taxon>
        <taxon>Ecdysozoa</taxon>
        <taxon>Nematoda</taxon>
        <taxon>Chromadorea</taxon>
        <taxon>Rhabditida</taxon>
        <taxon>Spirurina</taxon>
        <taxon>Spiruromorpha</taxon>
        <taxon>Filarioidea</taxon>
        <taxon>Onchocercidae</taxon>
        <taxon>Wuchereria</taxon>
    </lineage>
</organism>
<dbReference type="SUPFAM" id="SSF69322">
    <property type="entry name" value="Tricorn protease domain 2"/>
    <property type="match status" value="1"/>
</dbReference>
<evidence type="ECO:0000256" key="1">
    <source>
        <dbReference type="ARBA" id="ARBA00004604"/>
    </source>
</evidence>
<evidence type="ECO:0000256" key="7">
    <source>
        <dbReference type="ARBA" id="ARBA00023242"/>
    </source>
</evidence>
<evidence type="ECO:0008006" key="9">
    <source>
        <dbReference type="Google" id="ProtNLM"/>
    </source>
</evidence>
<dbReference type="STRING" id="6293.A0A1I8EHQ4"/>
<dbReference type="InterPro" id="IPR015943">
    <property type="entry name" value="WD40/YVTN_repeat-like_dom_sf"/>
</dbReference>
<comment type="subcellular location">
    <subcellularLocation>
        <location evidence="1">Nucleus</location>
        <location evidence="1">Nucleolus</location>
    </subcellularLocation>
</comment>
<accession>A0A1I8EHQ4</accession>
<dbReference type="GO" id="GO:0006364">
    <property type="term" value="P:rRNA processing"/>
    <property type="evidence" value="ECO:0007669"/>
    <property type="project" value="UniProtKB-KW"/>
</dbReference>